<feature type="transmembrane region" description="Helical" evidence="8">
    <location>
        <begin position="290"/>
        <end position="308"/>
    </location>
</feature>
<protein>
    <recommendedName>
        <fullName evidence="11">Glycosyltransferase RgtA/B/C/D-like domain-containing protein</fullName>
    </recommendedName>
</protein>
<feature type="transmembrane region" description="Helical" evidence="8">
    <location>
        <begin position="139"/>
        <end position="157"/>
    </location>
</feature>
<evidence type="ECO:0008006" key="11">
    <source>
        <dbReference type="Google" id="ProtNLM"/>
    </source>
</evidence>
<evidence type="ECO:0000256" key="5">
    <source>
        <dbReference type="ARBA" id="ARBA00022692"/>
    </source>
</evidence>
<dbReference type="GO" id="GO:0016763">
    <property type="term" value="F:pentosyltransferase activity"/>
    <property type="evidence" value="ECO:0007669"/>
    <property type="project" value="TreeGrafter"/>
</dbReference>
<reference evidence="9 10" key="1">
    <citation type="journal article" date="2015" name="Nature">
        <title>rRNA introns, odd ribosomes, and small enigmatic genomes across a large radiation of phyla.</title>
        <authorList>
            <person name="Brown C.T."/>
            <person name="Hug L.A."/>
            <person name="Thomas B.C."/>
            <person name="Sharon I."/>
            <person name="Castelle C.J."/>
            <person name="Singh A."/>
            <person name="Wilkins M.J."/>
            <person name="Williams K.H."/>
            <person name="Banfield J.F."/>
        </authorList>
    </citation>
    <scope>NUCLEOTIDE SEQUENCE [LARGE SCALE GENOMIC DNA]</scope>
</reference>
<keyword evidence="7 8" id="KW-0472">Membrane</keyword>
<dbReference type="STRING" id="1618578.UV74_C0013G0372"/>
<keyword evidence="3" id="KW-0328">Glycosyltransferase</keyword>
<evidence type="ECO:0000256" key="7">
    <source>
        <dbReference type="ARBA" id="ARBA00023136"/>
    </source>
</evidence>
<keyword evidence="5 8" id="KW-0812">Transmembrane</keyword>
<evidence type="ECO:0000313" key="9">
    <source>
        <dbReference type="EMBL" id="KKS97250.1"/>
    </source>
</evidence>
<keyword evidence="4" id="KW-0808">Transferase</keyword>
<dbReference type="GO" id="GO:0009103">
    <property type="term" value="P:lipopolysaccharide biosynthetic process"/>
    <property type="evidence" value="ECO:0007669"/>
    <property type="project" value="UniProtKB-ARBA"/>
</dbReference>
<dbReference type="PANTHER" id="PTHR33908:SF11">
    <property type="entry name" value="MEMBRANE PROTEIN"/>
    <property type="match status" value="1"/>
</dbReference>
<dbReference type="AlphaFoldDB" id="A0A0G1DHB3"/>
<accession>A0A0G1DHB3</accession>
<feature type="transmembrane region" description="Helical" evidence="8">
    <location>
        <begin position="359"/>
        <end position="377"/>
    </location>
</feature>
<feature type="transmembrane region" description="Helical" evidence="8">
    <location>
        <begin position="186"/>
        <end position="211"/>
    </location>
</feature>
<dbReference type="Proteomes" id="UP000034090">
    <property type="component" value="Unassembled WGS sequence"/>
</dbReference>
<evidence type="ECO:0000313" key="10">
    <source>
        <dbReference type="Proteomes" id="UP000034090"/>
    </source>
</evidence>
<keyword evidence="2" id="KW-1003">Cell membrane</keyword>
<evidence type="ECO:0000256" key="3">
    <source>
        <dbReference type="ARBA" id="ARBA00022676"/>
    </source>
</evidence>
<comment type="caution">
    <text evidence="9">The sequence shown here is derived from an EMBL/GenBank/DDBJ whole genome shotgun (WGS) entry which is preliminary data.</text>
</comment>
<organism evidence="9 10">
    <name type="scientific">Candidatus Woesebacteria bacterium GW2011_GWB1_43_14</name>
    <dbReference type="NCBI Taxonomy" id="1618578"/>
    <lineage>
        <taxon>Bacteria</taxon>
        <taxon>Candidatus Woeseibacteriota</taxon>
    </lineage>
</organism>
<comment type="subcellular location">
    <subcellularLocation>
        <location evidence="1">Cell membrane</location>
        <topology evidence="1">Multi-pass membrane protein</topology>
    </subcellularLocation>
</comment>
<feature type="transmembrane region" description="Helical" evidence="8">
    <location>
        <begin position="9"/>
        <end position="26"/>
    </location>
</feature>
<dbReference type="InterPro" id="IPR050297">
    <property type="entry name" value="LipidA_mod_glycosyltrf_83"/>
</dbReference>
<name>A0A0G1DHB3_9BACT</name>
<evidence type="ECO:0000256" key="8">
    <source>
        <dbReference type="SAM" id="Phobius"/>
    </source>
</evidence>
<dbReference type="GO" id="GO:0005886">
    <property type="term" value="C:plasma membrane"/>
    <property type="evidence" value="ECO:0007669"/>
    <property type="project" value="UniProtKB-SubCell"/>
</dbReference>
<feature type="transmembrane region" description="Helical" evidence="8">
    <location>
        <begin position="223"/>
        <end position="240"/>
    </location>
</feature>
<dbReference type="EMBL" id="LCFQ01000013">
    <property type="protein sequence ID" value="KKS97250.1"/>
    <property type="molecule type" value="Genomic_DNA"/>
</dbReference>
<proteinExistence type="predicted"/>
<evidence type="ECO:0000256" key="2">
    <source>
        <dbReference type="ARBA" id="ARBA00022475"/>
    </source>
</evidence>
<feature type="transmembrane region" description="Helical" evidence="8">
    <location>
        <begin position="67"/>
        <end position="87"/>
    </location>
</feature>
<evidence type="ECO:0000256" key="4">
    <source>
        <dbReference type="ARBA" id="ARBA00022679"/>
    </source>
</evidence>
<dbReference type="PANTHER" id="PTHR33908">
    <property type="entry name" value="MANNOSYLTRANSFERASE YKCB-RELATED"/>
    <property type="match status" value="1"/>
</dbReference>
<sequence length="426" mass="50191">MKKISLKKIFLFAFLFRLIFAFWIWHPDLNNHIDWGIRFWDYGAKGFYAPESNVWNYTWPNQPPGTIIIFAFIYKLFKFIFSFFWFLNIKIPLFPSLVMLFLEDRLYPALLQLPAILSDLGMAYLIYKILVKWKNVQTARFGAILFLFNPIIWYNSAVWGQTDATVNFFGLLALYFLLNKKLTKSLLAIAISLYIKVSLAIFLPLFAIVIVRQRHKVINIVKSLSFPVLIILGVTLFFSTKVDPATWLYNIYTKKVLTEQLQVITANAFNLWAALTGIHEQPHILKLGPLSYQYWGMVLTGLVLAPIFWKLWRNQDKENIFWSFVLLAFSVWMFKTNMHERYLYPLFPYLTILVARDRKLLPIYWSLSGINLLNLYNFWWVPKVDLLVGFLSFGNRVMPRILGLINLVIFVYLARSRRLFHPNDVS</sequence>
<feature type="transmembrane region" description="Helical" evidence="8">
    <location>
        <begin position="397"/>
        <end position="414"/>
    </location>
</feature>
<keyword evidence="6 8" id="KW-1133">Transmembrane helix</keyword>
<evidence type="ECO:0000256" key="1">
    <source>
        <dbReference type="ARBA" id="ARBA00004651"/>
    </source>
</evidence>
<gene>
    <name evidence="9" type="ORF">UV74_C0013G0372</name>
</gene>
<dbReference type="Pfam" id="PF06728">
    <property type="entry name" value="PIG-U"/>
    <property type="match status" value="1"/>
</dbReference>
<evidence type="ECO:0000256" key="6">
    <source>
        <dbReference type="ARBA" id="ARBA00022989"/>
    </source>
</evidence>